<comment type="subcellular location">
    <subcellularLocation>
        <location evidence="1">Endomembrane system</location>
    </subcellularLocation>
</comment>
<protein>
    <recommendedName>
        <fullName evidence="7">V-type proton ATPase subunit G</fullName>
    </recommendedName>
</protein>
<name>A0A8D2JAS9_VARKO</name>
<dbReference type="Gene3D" id="1.20.5.2950">
    <property type="match status" value="1"/>
</dbReference>
<accession>A0A8D2JAS9</accession>
<dbReference type="Pfam" id="PF03179">
    <property type="entry name" value="V-ATPase_G"/>
    <property type="match status" value="1"/>
</dbReference>
<dbReference type="InterPro" id="IPR005124">
    <property type="entry name" value="V-ATPase_G"/>
</dbReference>
<keyword evidence="4 7" id="KW-0375">Hydrogen ion transport</keyword>
<feature type="coiled-coil region" evidence="8">
    <location>
        <begin position="34"/>
        <end position="61"/>
    </location>
</feature>
<keyword evidence="5 7" id="KW-0406">Ion transport</keyword>
<dbReference type="GO" id="GO:0046961">
    <property type="term" value="F:proton-transporting ATPase activity, rotational mechanism"/>
    <property type="evidence" value="ECO:0007669"/>
    <property type="project" value="InterPro"/>
</dbReference>
<dbReference type="PANTHER" id="PTHR12713:SF13">
    <property type="entry name" value="V-TYPE PROTON ATPASE SUBUNIT G 2"/>
    <property type="match status" value="1"/>
</dbReference>
<evidence type="ECO:0000256" key="6">
    <source>
        <dbReference type="ARBA" id="ARBA00023136"/>
    </source>
</evidence>
<reference evidence="9" key="1">
    <citation type="submission" date="2025-08" db="UniProtKB">
        <authorList>
            <consortium name="Ensembl"/>
        </authorList>
    </citation>
    <scope>IDENTIFICATION</scope>
</reference>
<keyword evidence="10" id="KW-1185">Reference proteome</keyword>
<comment type="function">
    <text evidence="7">Subunit of the V1 complex of vacuolar(H+)-ATPase (V-ATPase), a multisubunit enzyme composed of a peripheral complex (V1) that hydrolyzes ATP and a membrane integral complex (V0) that translocates protons. V-ATPase is responsible for acidifying and maintaining the pH of intracellular compartments and in some cell types, is targeted to the plasma membrane, where it is responsible for acidifying the extracellular environment.</text>
</comment>
<dbReference type="GO" id="GO:0016887">
    <property type="term" value="F:ATP hydrolysis activity"/>
    <property type="evidence" value="ECO:0007669"/>
    <property type="project" value="TreeGrafter"/>
</dbReference>
<dbReference type="GO" id="GO:0097401">
    <property type="term" value="P:synaptic vesicle lumen acidification"/>
    <property type="evidence" value="ECO:0007669"/>
    <property type="project" value="TreeGrafter"/>
</dbReference>
<evidence type="ECO:0000313" key="10">
    <source>
        <dbReference type="Proteomes" id="UP000694545"/>
    </source>
</evidence>
<keyword evidence="6" id="KW-0472">Membrane</keyword>
<dbReference type="OMA" id="CKRKEGH"/>
<keyword evidence="8" id="KW-0175">Coiled coil</keyword>
<dbReference type="NCBIfam" id="TIGR01147">
    <property type="entry name" value="V_ATP_synt_G"/>
    <property type="match status" value="1"/>
</dbReference>
<dbReference type="Ensembl" id="ENSVKKT00000013093.1">
    <property type="protein sequence ID" value="ENSVKKP00000012787.1"/>
    <property type="gene ID" value="ENSVKKG00000008860.1"/>
</dbReference>
<sequence>PDASQHSQTGCKRKEGHLLFISTQHPKISDIGKARRLKQAKEEAQAEIEQYRLEREREFQQKQQAALGSQGNLSAEVEAQTRKKLQAMQGGQSRGKDRVLRQLLTLVWDVRPQMHPNYRLAV</sequence>
<keyword evidence="3 7" id="KW-0813">Transport</keyword>
<evidence type="ECO:0000256" key="8">
    <source>
        <dbReference type="SAM" id="Coils"/>
    </source>
</evidence>
<evidence type="ECO:0000256" key="1">
    <source>
        <dbReference type="ARBA" id="ARBA00004308"/>
    </source>
</evidence>
<evidence type="ECO:0000313" key="9">
    <source>
        <dbReference type="Ensembl" id="ENSVKKP00000012787.1"/>
    </source>
</evidence>
<dbReference type="PANTHER" id="PTHR12713">
    <property type="entry name" value="VACUOLAR ATP SYNTHASE SUBUNIT G"/>
    <property type="match status" value="1"/>
</dbReference>
<reference evidence="9" key="2">
    <citation type="submission" date="2025-09" db="UniProtKB">
        <authorList>
            <consortium name="Ensembl"/>
        </authorList>
    </citation>
    <scope>IDENTIFICATION</scope>
</reference>
<evidence type="ECO:0000256" key="7">
    <source>
        <dbReference type="RuleBase" id="RU364019"/>
    </source>
</evidence>
<dbReference type="FunFam" id="1.20.5.2950:FF:000001">
    <property type="entry name" value="V-type proton ATPase subunit G"/>
    <property type="match status" value="1"/>
</dbReference>
<dbReference type="GO" id="GO:0000221">
    <property type="term" value="C:vacuolar proton-transporting V-type ATPase, V1 domain"/>
    <property type="evidence" value="ECO:0007669"/>
    <property type="project" value="TreeGrafter"/>
</dbReference>
<evidence type="ECO:0000256" key="2">
    <source>
        <dbReference type="ARBA" id="ARBA00010066"/>
    </source>
</evidence>
<evidence type="ECO:0000256" key="3">
    <source>
        <dbReference type="ARBA" id="ARBA00022448"/>
    </source>
</evidence>
<comment type="similarity">
    <text evidence="2 7">Belongs to the V-ATPase G subunit family.</text>
</comment>
<dbReference type="AlphaFoldDB" id="A0A8D2JAS9"/>
<evidence type="ECO:0000256" key="5">
    <source>
        <dbReference type="ARBA" id="ARBA00023065"/>
    </source>
</evidence>
<comment type="subunit">
    <text evidence="7">V-ATPase is a heteromultimeric enzyme made up of two complexes: the ATP-hydrolytic V1 complex and the proton translocation V0 complex.</text>
</comment>
<proteinExistence type="inferred from homology"/>
<dbReference type="Proteomes" id="UP000694545">
    <property type="component" value="Unplaced"/>
</dbReference>
<organism evidence="9 10">
    <name type="scientific">Varanus komodoensis</name>
    <name type="common">Komodo dragon</name>
    <dbReference type="NCBI Taxonomy" id="61221"/>
    <lineage>
        <taxon>Eukaryota</taxon>
        <taxon>Metazoa</taxon>
        <taxon>Chordata</taxon>
        <taxon>Craniata</taxon>
        <taxon>Vertebrata</taxon>
        <taxon>Euteleostomi</taxon>
        <taxon>Lepidosauria</taxon>
        <taxon>Squamata</taxon>
        <taxon>Bifurcata</taxon>
        <taxon>Unidentata</taxon>
        <taxon>Episquamata</taxon>
        <taxon>Toxicofera</taxon>
        <taxon>Anguimorpha</taxon>
        <taxon>Paleoanguimorpha</taxon>
        <taxon>Varanoidea</taxon>
        <taxon>Varanidae</taxon>
        <taxon>Varanus</taxon>
    </lineage>
</organism>
<dbReference type="GO" id="GO:0030672">
    <property type="term" value="C:synaptic vesicle membrane"/>
    <property type="evidence" value="ECO:0007669"/>
    <property type="project" value="TreeGrafter"/>
</dbReference>
<evidence type="ECO:0000256" key="4">
    <source>
        <dbReference type="ARBA" id="ARBA00022781"/>
    </source>
</evidence>